<feature type="compositionally biased region" description="Basic and acidic residues" evidence="1">
    <location>
        <begin position="64"/>
        <end position="82"/>
    </location>
</feature>
<comment type="caution">
    <text evidence="2">The sequence shown here is derived from an EMBL/GenBank/DDBJ whole genome shotgun (WGS) entry which is preliminary data.</text>
</comment>
<gene>
    <name evidence="2" type="ORF">QLX08_007190</name>
</gene>
<evidence type="ECO:0000313" key="2">
    <source>
        <dbReference type="EMBL" id="KAK9299977.1"/>
    </source>
</evidence>
<accession>A0AAW0ZQA6</accession>
<dbReference type="Proteomes" id="UP001432146">
    <property type="component" value="Unassembled WGS sequence"/>
</dbReference>
<keyword evidence="3" id="KW-1185">Reference proteome</keyword>
<dbReference type="AlphaFoldDB" id="A0AAW0ZQA6"/>
<evidence type="ECO:0000256" key="1">
    <source>
        <dbReference type="SAM" id="MobiDB-lite"/>
    </source>
</evidence>
<feature type="region of interest" description="Disordered" evidence="1">
    <location>
        <begin position="63"/>
        <end position="82"/>
    </location>
</feature>
<organism evidence="2 3">
    <name type="scientific">Tetragonisca angustula</name>
    <dbReference type="NCBI Taxonomy" id="166442"/>
    <lineage>
        <taxon>Eukaryota</taxon>
        <taxon>Metazoa</taxon>
        <taxon>Ecdysozoa</taxon>
        <taxon>Arthropoda</taxon>
        <taxon>Hexapoda</taxon>
        <taxon>Insecta</taxon>
        <taxon>Pterygota</taxon>
        <taxon>Neoptera</taxon>
        <taxon>Endopterygota</taxon>
        <taxon>Hymenoptera</taxon>
        <taxon>Apocrita</taxon>
        <taxon>Aculeata</taxon>
        <taxon>Apoidea</taxon>
        <taxon>Anthophila</taxon>
        <taxon>Apidae</taxon>
        <taxon>Tetragonisca</taxon>
    </lineage>
</organism>
<sequence length="123" mass="14692">MLTSFVARPRHVLEKREKKVIIRMLPRPLWCARTRTRHNEKISENLKRERGIRWNPLAVFNENDEPRRGERREGGRTRNVPSERLKGIVCDRERSGRVACRRAEVRRKERRKVEKRVENTGAG</sequence>
<name>A0AAW0ZQA6_9HYME</name>
<proteinExistence type="predicted"/>
<protein>
    <submittedName>
        <fullName evidence="2">Uncharacterized protein</fullName>
    </submittedName>
</protein>
<dbReference type="EMBL" id="JAWNGG020000136">
    <property type="protein sequence ID" value="KAK9299977.1"/>
    <property type="molecule type" value="Genomic_DNA"/>
</dbReference>
<reference evidence="2 3" key="1">
    <citation type="submission" date="2024-05" db="EMBL/GenBank/DDBJ databases">
        <title>The nuclear and mitochondrial genome assemblies of Tetragonisca angustula (Apidae: Meliponini), a tiny yet remarkable pollinator in the Neotropics.</title>
        <authorList>
            <person name="Ferrari R."/>
            <person name="Ricardo P.C."/>
            <person name="Dias F.C."/>
            <person name="Araujo N.S."/>
            <person name="Soares D.O."/>
            <person name="Zhou Q.-S."/>
            <person name="Zhu C.-D."/>
            <person name="Coutinho L."/>
            <person name="Airas M.C."/>
            <person name="Batista T.M."/>
        </authorList>
    </citation>
    <scope>NUCLEOTIDE SEQUENCE [LARGE SCALE GENOMIC DNA]</scope>
    <source>
        <strain evidence="2">ASF017062</strain>
        <tissue evidence="2">Abdomen</tissue>
    </source>
</reference>
<evidence type="ECO:0000313" key="3">
    <source>
        <dbReference type="Proteomes" id="UP001432146"/>
    </source>
</evidence>